<accession>A0A6A3GVM3</accession>
<comment type="caution">
    <text evidence="6">The sequence shown here is derived from an EMBL/GenBank/DDBJ whole genome shotgun (WGS) entry which is preliminary data.</text>
</comment>
<keyword evidence="4 5" id="KW-0732">Signal</keyword>
<evidence type="ECO:0000256" key="5">
    <source>
        <dbReference type="RuleBase" id="RU367124"/>
    </source>
</evidence>
<dbReference type="Pfam" id="PF16810">
    <property type="entry name" value="RXLR"/>
    <property type="match status" value="1"/>
</dbReference>
<comment type="similarity">
    <text evidence="2 5">Belongs to the RxLR effector family.</text>
</comment>
<dbReference type="EMBL" id="QXFU01002597">
    <property type="protein sequence ID" value="KAE8983808.1"/>
    <property type="molecule type" value="Genomic_DNA"/>
</dbReference>
<dbReference type="EMBL" id="QXFV01006586">
    <property type="protein sequence ID" value="KAE8961014.1"/>
    <property type="molecule type" value="Genomic_DNA"/>
</dbReference>
<evidence type="ECO:0000313" key="9">
    <source>
        <dbReference type="Proteomes" id="UP000435112"/>
    </source>
</evidence>
<dbReference type="Proteomes" id="UP000435112">
    <property type="component" value="Unassembled WGS sequence"/>
</dbReference>
<evidence type="ECO:0000313" key="8">
    <source>
        <dbReference type="Proteomes" id="UP000429607"/>
    </source>
</evidence>
<dbReference type="Proteomes" id="UP000429607">
    <property type="component" value="Unassembled WGS sequence"/>
</dbReference>
<name>A0A6A3GVM3_9STRA</name>
<protein>
    <recommendedName>
        <fullName evidence="5">RxLR effector protein</fullName>
    </recommendedName>
</protein>
<evidence type="ECO:0000313" key="6">
    <source>
        <dbReference type="EMBL" id="KAE8961014.1"/>
    </source>
</evidence>
<comment type="subcellular location">
    <subcellularLocation>
        <location evidence="1 5">Secreted</location>
    </subcellularLocation>
</comment>
<evidence type="ECO:0000256" key="4">
    <source>
        <dbReference type="ARBA" id="ARBA00022729"/>
    </source>
</evidence>
<keyword evidence="3 5" id="KW-0964">Secreted</keyword>
<proteinExistence type="inferred from homology"/>
<reference evidence="8 9" key="1">
    <citation type="submission" date="2018-09" db="EMBL/GenBank/DDBJ databases">
        <title>Genomic investigation of the strawberry pathogen Phytophthora fragariae indicates pathogenicity is determined by transcriptional variation in three key races.</title>
        <authorList>
            <person name="Adams T.M."/>
            <person name="Armitage A.D."/>
            <person name="Sobczyk M.K."/>
            <person name="Bates H.J."/>
            <person name="Dunwell J.M."/>
            <person name="Nellist C.F."/>
            <person name="Harrison R.J."/>
        </authorList>
    </citation>
    <scope>NUCLEOTIDE SEQUENCE [LARGE SCALE GENOMIC DNA]</scope>
    <source>
        <strain evidence="6 8">SCRP249</strain>
        <strain evidence="7 9">SCRP324</strain>
    </source>
</reference>
<evidence type="ECO:0000256" key="3">
    <source>
        <dbReference type="ARBA" id="ARBA00022525"/>
    </source>
</evidence>
<evidence type="ECO:0000256" key="2">
    <source>
        <dbReference type="ARBA" id="ARBA00010400"/>
    </source>
</evidence>
<comment type="function">
    <text evidence="5">Effector that suppresses plant defense responses during pathogen infection.</text>
</comment>
<evidence type="ECO:0000256" key="1">
    <source>
        <dbReference type="ARBA" id="ARBA00004613"/>
    </source>
</evidence>
<sequence length="169" mass="19304">MRRCRWIIFVALAALLSTSSTTSAFESVTGPASGGVLRTKDSTSRLKGWQSDDRRFLRSDTNSPQPDIIDEERDTGISVLFGKLKNSVGKLKLQYADSRKNKFLKKMEEMYQGGSTPEKLAELYGSTKKLKLQEDFVQYYKWRQSWTAQGRVYPRPGTVKRVPTLKRLD</sequence>
<feature type="signal peptide" evidence="5">
    <location>
        <begin position="1"/>
        <end position="24"/>
    </location>
</feature>
<comment type="domain">
    <text evidence="5">The RxLR-dEER motif acts to carry the protein into the host cell cytoplasm through binding to cell surface phosphatidylinositol-3-phosphate.</text>
</comment>
<organism evidence="6 8">
    <name type="scientific">Phytophthora rubi</name>
    <dbReference type="NCBI Taxonomy" id="129364"/>
    <lineage>
        <taxon>Eukaryota</taxon>
        <taxon>Sar</taxon>
        <taxon>Stramenopiles</taxon>
        <taxon>Oomycota</taxon>
        <taxon>Peronosporomycetes</taxon>
        <taxon>Peronosporales</taxon>
        <taxon>Peronosporaceae</taxon>
        <taxon>Phytophthora</taxon>
    </lineage>
</organism>
<dbReference type="InterPro" id="IPR031825">
    <property type="entry name" value="RXLR"/>
</dbReference>
<evidence type="ECO:0000313" key="7">
    <source>
        <dbReference type="EMBL" id="KAE8983808.1"/>
    </source>
</evidence>
<dbReference type="AlphaFoldDB" id="A0A6A3GVM3"/>
<gene>
    <name evidence="6" type="ORF">PR001_g30181</name>
    <name evidence="7" type="ORF">PR002_g23140</name>
</gene>
<feature type="chain" id="PRO_5044948032" description="RxLR effector protein" evidence="5">
    <location>
        <begin position="25"/>
        <end position="169"/>
    </location>
</feature>
<dbReference type="OrthoDB" id="143809at2759"/>